<evidence type="ECO:0000259" key="1">
    <source>
        <dbReference type="Pfam" id="PF13173"/>
    </source>
</evidence>
<dbReference type="Pfam" id="PF13173">
    <property type="entry name" value="AAA_14"/>
    <property type="match status" value="1"/>
</dbReference>
<dbReference type="InterPro" id="IPR027417">
    <property type="entry name" value="P-loop_NTPase"/>
</dbReference>
<feature type="non-terminal residue" evidence="2">
    <location>
        <position position="369"/>
    </location>
</feature>
<evidence type="ECO:0000313" key="2">
    <source>
        <dbReference type="EMBL" id="HCW93876.1"/>
    </source>
</evidence>
<name>A0A3D5QDF7_FLESI</name>
<protein>
    <submittedName>
        <fullName evidence="2">AAA family ATPase</fullName>
    </submittedName>
</protein>
<dbReference type="SUPFAM" id="SSF52540">
    <property type="entry name" value="P-loop containing nucleoside triphosphate hydrolases"/>
    <property type="match status" value="1"/>
</dbReference>
<evidence type="ECO:0000313" key="3">
    <source>
        <dbReference type="Proteomes" id="UP000262325"/>
    </source>
</evidence>
<dbReference type="EMBL" id="DPPF01000198">
    <property type="protein sequence ID" value="HCW93876.1"/>
    <property type="molecule type" value="Genomic_DNA"/>
</dbReference>
<feature type="domain" description="AAA" evidence="1">
    <location>
        <begin position="42"/>
        <end position="156"/>
    </location>
</feature>
<proteinExistence type="predicted"/>
<dbReference type="AlphaFoldDB" id="A0A3D5QDF7"/>
<dbReference type="PANTHER" id="PTHR42990:SF1">
    <property type="entry name" value="AAA+ ATPASE DOMAIN-CONTAINING PROTEIN"/>
    <property type="match status" value="1"/>
</dbReference>
<accession>A0A3D5QDF7</accession>
<dbReference type="PANTHER" id="PTHR42990">
    <property type="entry name" value="ATPASE"/>
    <property type="match status" value="1"/>
</dbReference>
<reference evidence="2 3" key="1">
    <citation type="journal article" date="2018" name="Nat. Biotechnol.">
        <title>A standardized bacterial taxonomy based on genome phylogeny substantially revises the tree of life.</title>
        <authorList>
            <person name="Parks D.H."/>
            <person name="Chuvochina M."/>
            <person name="Waite D.W."/>
            <person name="Rinke C."/>
            <person name="Skarshewski A."/>
            <person name="Chaumeil P.A."/>
            <person name="Hugenholtz P."/>
        </authorList>
    </citation>
    <scope>NUCLEOTIDE SEQUENCE [LARGE SCALE GENOMIC DNA]</scope>
    <source>
        <strain evidence="2">UBA8672</strain>
    </source>
</reference>
<dbReference type="Proteomes" id="UP000262325">
    <property type="component" value="Unassembled WGS sequence"/>
</dbReference>
<sequence length="369" mass="43297">MRDILNRVLENCELTFERLRLSLPDKKRPFYEKLNIDNTRGALVYGQRGVGKTTFLLDKIRNKNFLYFSADNPLISSLPLYDFVQEIFKKGYEGIVIDEIHHSNSWSLNVKALFDDYPDKYIWISDSSNLMLKKSVADLSRRFVQYRIPMLSFREYVYLVTGRLTEKIDIFNFQKSFLSDISELNILKLFNDYLNFGIRPIFFEGEYCSRLKNLIEKSLYSDIPFYVKSIQDSHLRLMNAIIGHLLISPVPTINVSGMCSEWGIGKEKLYDILYVLEHSELINIVRKKNKHNYSKGSKIFLSDPSCYHCFRGDIGNVREAFFVLSMKELYELYASDDEKECDYIVNNKKFEIGGRNKKRKNAEYIVSDD</sequence>
<comment type="caution">
    <text evidence="2">The sequence shown here is derived from an EMBL/GenBank/DDBJ whole genome shotgun (WGS) entry which is preliminary data.</text>
</comment>
<dbReference type="InterPro" id="IPR041682">
    <property type="entry name" value="AAA_14"/>
</dbReference>
<organism evidence="2 3">
    <name type="scientific">Flexistipes sinusarabici</name>
    <dbReference type="NCBI Taxonomy" id="2352"/>
    <lineage>
        <taxon>Bacteria</taxon>
        <taxon>Pseudomonadati</taxon>
        <taxon>Deferribacterota</taxon>
        <taxon>Deferribacteres</taxon>
        <taxon>Deferribacterales</taxon>
        <taxon>Flexistipitaceae</taxon>
        <taxon>Flexistipes</taxon>
    </lineage>
</organism>
<gene>
    <name evidence="2" type="ORF">DHM44_09370</name>
</gene>